<dbReference type="Proteomes" id="UP000423396">
    <property type="component" value="Chromosome"/>
</dbReference>
<gene>
    <name evidence="8" type="ORF">D1868_00075</name>
</gene>
<dbReference type="KEGG" id="sazo:D1868_00075"/>
<evidence type="ECO:0000256" key="5">
    <source>
        <dbReference type="ARBA" id="ARBA00022777"/>
    </source>
</evidence>
<keyword evidence="4" id="KW-0547">Nucleotide-binding</keyword>
<proteinExistence type="predicted"/>
<accession>A0A650CM59</accession>
<dbReference type="AlphaFoldDB" id="A0A650CM59"/>
<dbReference type="InterPro" id="IPR036554">
    <property type="entry name" value="GHMP_kinase_C_sf"/>
</dbReference>
<dbReference type="InterPro" id="IPR020568">
    <property type="entry name" value="Ribosomal_Su5_D2-typ_SF"/>
</dbReference>
<dbReference type="InterPro" id="IPR035102">
    <property type="entry name" value="Phosphomevalonate_kinase"/>
</dbReference>
<dbReference type="EMBL" id="CP045483">
    <property type="protein sequence ID" value="QGR18547.1"/>
    <property type="molecule type" value="Genomic_DNA"/>
</dbReference>
<dbReference type="SUPFAM" id="SSF55060">
    <property type="entry name" value="GHMP Kinase, C-terminal domain"/>
    <property type="match status" value="1"/>
</dbReference>
<dbReference type="Gene3D" id="3.30.230.10">
    <property type="match status" value="1"/>
</dbReference>
<organism evidence="8 9">
    <name type="scientific">Stygiolobus azoricus</name>
    <dbReference type="NCBI Taxonomy" id="41675"/>
    <lineage>
        <taxon>Archaea</taxon>
        <taxon>Thermoproteota</taxon>
        <taxon>Thermoprotei</taxon>
        <taxon>Sulfolobales</taxon>
        <taxon>Sulfolobaceae</taxon>
        <taxon>Stygiolobus</taxon>
    </lineage>
</organism>
<keyword evidence="3" id="KW-0808">Transferase</keyword>
<dbReference type="GO" id="GO:0004631">
    <property type="term" value="F:phosphomevalonate kinase activity"/>
    <property type="evidence" value="ECO:0007669"/>
    <property type="project" value="UniProtKB-EC"/>
</dbReference>
<dbReference type="PANTHER" id="PTHR31814">
    <property type="match status" value="1"/>
</dbReference>
<dbReference type="SUPFAM" id="SSF54211">
    <property type="entry name" value="Ribosomal protein S5 domain 2-like"/>
    <property type="match status" value="1"/>
</dbReference>
<evidence type="ECO:0000256" key="1">
    <source>
        <dbReference type="ARBA" id="ARBA00005017"/>
    </source>
</evidence>
<dbReference type="InterPro" id="IPR014721">
    <property type="entry name" value="Ribsml_uS5_D2-typ_fold_subgr"/>
</dbReference>
<dbReference type="Pfam" id="PF00288">
    <property type="entry name" value="GHMP_kinases_N"/>
    <property type="match status" value="1"/>
</dbReference>
<dbReference type="GO" id="GO:0010142">
    <property type="term" value="P:farnesyl diphosphate biosynthetic process, mevalonate pathway"/>
    <property type="evidence" value="ECO:0007669"/>
    <property type="project" value="TreeGrafter"/>
</dbReference>
<feature type="domain" description="GHMP kinase N-terminal" evidence="7">
    <location>
        <begin position="64"/>
        <end position="154"/>
    </location>
</feature>
<dbReference type="GO" id="GO:0019287">
    <property type="term" value="P:isopentenyl diphosphate biosynthetic process, mevalonate pathway"/>
    <property type="evidence" value="ECO:0007669"/>
    <property type="project" value="TreeGrafter"/>
</dbReference>
<dbReference type="OrthoDB" id="36273at2157"/>
<keyword evidence="5 8" id="KW-0418">Kinase</keyword>
<sequence length="321" mass="35715">MKEIKSVASAPGKVLWIGSYSVVFGGIGHVIAVNKRVHAECRISNENLFETSYGIFKNRGNELIESVLNQFRVMYGNIPKFHVKLINDPEFIINGRKSGLGSSSAATVALTACIFSLLSGENNPDEVHKIAQRANYERQKGIGSGFDVASAVYGSIVYRRFTSIEKMDYYVKPLRINKELVMAFIGESFDTVSSVAEFVKKKDDPRFKEIMSMIEEENKFAIELIEKGRVEEAVEHVRLARNMLVNLATEVVNVKIENDLTRKLEEIAEREGAIFSLSPGAGGESVVAIGDNLERVKEAWSKIKGISVITLKEDEGLKFEV</sequence>
<dbReference type="Gene3D" id="3.30.70.890">
    <property type="entry name" value="GHMP kinase, C-terminal domain"/>
    <property type="match status" value="1"/>
</dbReference>
<dbReference type="RefSeq" id="WP_156004730.1">
    <property type="nucleotide sequence ID" value="NZ_CP045483.1"/>
</dbReference>
<keyword evidence="9" id="KW-1185">Reference proteome</keyword>
<dbReference type="GeneID" id="42797425"/>
<evidence type="ECO:0000259" key="7">
    <source>
        <dbReference type="Pfam" id="PF00288"/>
    </source>
</evidence>
<comment type="pathway">
    <text evidence="1">Isoprenoid biosynthesis; isopentenyl diphosphate biosynthesis via mevalonate pathway; isopentenyl diphosphate from (R)-mevalonate: step 2/3.</text>
</comment>
<evidence type="ECO:0000313" key="9">
    <source>
        <dbReference type="Proteomes" id="UP000423396"/>
    </source>
</evidence>
<dbReference type="EC" id="2.7.4.2" evidence="2"/>
<evidence type="ECO:0000256" key="2">
    <source>
        <dbReference type="ARBA" id="ARBA00012958"/>
    </source>
</evidence>
<reference evidence="8 9" key="1">
    <citation type="submission" date="2019-10" db="EMBL/GenBank/DDBJ databases">
        <title>Genome Sequences from Six Type Strain Members of the Archaeal Family Sulfolobaceae: Acidianus ambivalens, Acidianus infernus, Metallosphaera prunae, Stygiolobus azoricus, Sulfolobus metallicus, and Sulfurisphaera ohwakuensis.</title>
        <authorList>
            <person name="Counts J.A."/>
            <person name="Kelly R.M."/>
        </authorList>
    </citation>
    <scope>NUCLEOTIDE SEQUENCE [LARGE SCALE GENOMIC DNA]</scope>
    <source>
        <strain evidence="8 9">FC6</strain>
    </source>
</reference>
<evidence type="ECO:0000256" key="4">
    <source>
        <dbReference type="ARBA" id="ARBA00022741"/>
    </source>
</evidence>
<dbReference type="PANTHER" id="PTHR31814:SF2">
    <property type="entry name" value="PHOSPHOMEVALONATE KINASE"/>
    <property type="match status" value="1"/>
</dbReference>
<dbReference type="GO" id="GO:0005524">
    <property type="term" value="F:ATP binding"/>
    <property type="evidence" value="ECO:0007669"/>
    <property type="project" value="UniProtKB-KW"/>
</dbReference>
<protein>
    <recommendedName>
        <fullName evidence="2">phosphomevalonate kinase</fullName>
        <ecNumber evidence="2">2.7.4.2</ecNumber>
    </recommendedName>
</protein>
<evidence type="ECO:0000256" key="3">
    <source>
        <dbReference type="ARBA" id="ARBA00022679"/>
    </source>
</evidence>
<dbReference type="InterPro" id="IPR006204">
    <property type="entry name" value="GHMP_kinase_N_dom"/>
</dbReference>
<evidence type="ECO:0000313" key="8">
    <source>
        <dbReference type="EMBL" id="QGR18547.1"/>
    </source>
</evidence>
<keyword evidence="6" id="KW-0067">ATP-binding</keyword>
<evidence type="ECO:0000256" key="6">
    <source>
        <dbReference type="ARBA" id="ARBA00022840"/>
    </source>
</evidence>
<name>A0A650CM59_9CREN</name>